<comment type="function">
    <text evidence="7">Catalyzes the methyl esterification of L-isoaspartyl residues in peptides and proteins that result from spontaneous decomposition of normal L-aspartyl and L-asparaginyl residues. It plays a role in the repair and/or degradation of damaged proteins.</text>
</comment>
<dbReference type="Gene3D" id="3.40.50.150">
    <property type="entry name" value="Vaccinia Virus protein VP39"/>
    <property type="match status" value="1"/>
</dbReference>
<dbReference type="EMBL" id="PPSL01000003">
    <property type="protein sequence ID" value="PQJ10981.1"/>
    <property type="molecule type" value="Genomic_DNA"/>
</dbReference>
<dbReference type="PANTHER" id="PTHR11579">
    <property type="entry name" value="PROTEIN-L-ISOASPARTATE O-METHYLTRANSFERASE"/>
    <property type="match status" value="1"/>
</dbReference>
<name>A0A2S7SWJ4_9BACT</name>
<comment type="caution">
    <text evidence="8">The sequence shown here is derived from an EMBL/GenBank/DDBJ whole genome shotgun (WGS) entry which is preliminary data.</text>
</comment>
<dbReference type="RefSeq" id="WP_105039708.1">
    <property type="nucleotide sequence ID" value="NZ_PPSL01000003.1"/>
</dbReference>
<feature type="active site" evidence="7">
    <location>
        <position position="76"/>
    </location>
</feature>
<dbReference type="CDD" id="cd02440">
    <property type="entry name" value="AdoMet_MTases"/>
    <property type="match status" value="1"/>
</dbReference>
<comment type="subcellular location">
    <subcellularLocation>
        <location evidence="1 7">Cytoplasm</location>
    </subcellularLocation>
</comment>
<proteinExistence type="inferred from homology"/>
<keyword evidence="9" id="KW-1185">Reference proteome</keyword>
<dbReference type="NCBIfam" id="TIGR00080">
    <property type="entry name" value="pimt"/>
    <property type="match status" value="1"/>
</dbReference>
<dbReference type="FunFam" id="3.40.50.150:FF:000010">
    <property type="entry name" value="Protein-L-isoaspartate O-methyltransferase"/>
    <property type="match status" value="1"/>
</dbReference>
<dbReference type="HAMAP" id="MF_00090">
    <property type="entry name" value="PIMT"/>
    <property type="match status" value="1"/>
</dbReference>
<dbReference type="InterPro" id="IPR000682">
    <property type="entry name" value="PCMT"/>
</dbReference>
<evidence type="ECO:0000256" key="1">
    <source>
        <dbReference type="ARBA" id="ARBA00004496"/>
    </source>
</evidence>
<keyword evidence="5 7" id="KW-0808">Transferase</keyword>
<reference evidence="8 9" key="1">
    <citation type="submission" date="2018-01" db="EMBL/GenBank/DDBJ databases">
        <title>A novel member of the phylum Bacteroidetes isolated from glacier ice.</title>
        <authorList>
            <person name="Liu Q."/>
            <person name="Xin Y.-H."/>
        </authorList>
    </citation>
    <scope>NUCLEOTIDE SEQUENCE [LARGE SCALE GENOMIC DNA]</scope>
    <source>
        <strain evidence="8 9">RB1R16</strain>
    </source>
</reference>
<keyword evidence="4 7" id="KW-0489">Methyltransferase</keyword>
<dbReference type="AlphaFoldDB" id="A0A2S7SWJ4"/>
<evidence type="ECO:0000256" key="4">
    <source>
        <dbReference type="ARBA" id="ARBA00022603"/>
    </source>
</evidence>
<evidence type="ECO:0000256" key="3">
    <source>
        <dbReference type="ARBA" id="ARBA00022490"/>
    </source>
</evidence>
<accession>A0A2S7SWJ4</accession>
<dbReference type="NCBIfam" id="NF001453">
    <property type="entry name" value="PRK00312.1"/>
    <property type="match status" value="1"/>
</dbReference>
<dbReference type="PROSITE" id="PS01279">
    <property type="entry name" value="PCMT"/>
    <property type="match status" value="1"/>
</dbReference>
<comment type="catalytic activity">
    <reaction evidence="7">
        <text>[protein]-L-isoaspartate + S-adenosyl-L-methionine = [protein]-L-isoaspartate alpha-methyl ester + S-adenosyl-L-homocysteine</text>
        <dbReference type="Rhea" id="RHEA:12705"/>
        <dbReference type="Rhea" id="RHEA-COMP:12143"/>
        <dbReference type="Rhea" id="RHEA-COMP:12144"/>
        <dbReference type="ChEBI" id="CHEBI:57856"/>
        <dbReference type="ChEBI" id="CHEBI:59789"/>
        <dbReference type="ChEBI" id="CHEBI:90596"/>
        <dbReference type="ChEBI" id="CHEBI:90598"/>
        <dbReference type="EC" id="2.1.1.77"/>
    </reaction>
</comment>
<dbReference type="GO" id="GO:0004719">
    <property type="term" value="F:protein-L-isoaspartate (D-aspartate) O-methyltransferase activity"/>
    <property type="evidence" value="ECO:0007669"/>
    <property type="project" value="UniProtKB-UniRule"/>
</dbReference>
<dbReference type="Pfam" id="PF01135">
    <property type="entry name" value="PCMT"/>
    <property type="match status" value="1"/>
</dbReference>
<dbReference type="GO" id="GO:0005737">
    <property type="term" value="C:cytoplasm"/>
    <property type="evidence" value="ECO:0007669"/>
    <property type="project" value="UniProtKB-SubCell"/>
</dbReference>
<keyword evidence="6 7" id="KW-0949">S-adenosyl-L-methionine</keyword>
<dbReference type="GO" id="GO:0030091">
    <property type="term" value="P:protein repair"/>
    <property type="evidence" value="ECO:0007669"/>
    <property type="project" value="UniProtKB-UniRule"/>
</dbReference>
<sequence length="228" mass="26211">MLHSKEREDSYLQKGLRKQLVQILRDKKINDQQVLTDERVLAAIEAVPRHYFLDPAFERQAYENRAFPITAGQTISHPYTVAYQTQLLEIKKFDKVLEIGTGSAYQACVLAEMGVTLYTIERQRELFDYVEKFFFMKKYFNIKRFYGDGFEGLPTFAPFDKIIITCGAPFIPPKLIQQLKPGGIMVIPVGDDGKQKMLRITKDATGNIHEEETGDFSFVPMLEGKNKK</sequence>
<gene>
    <name evidence="7" type="primary">pcm</name>
    <name evidence="8" type="ORF">CJD36_013510</name>
</gene>
<organism evidence="8 9">
    <name type="scientific">Flavipsychrobacter stenotrophus</name>
    <dbReference type="NCBI Taxonomy" id="2077091"/>
    <lineage>
        <taxon>Bacteria</taxon>
        <taxon>Pseudomonadati</taxon>
        <taxon>Bacteroidota</taxon>
        <taxon>Chitinophagia</taxon>
        <taxon>Chitinophagales</taxon>
        <taxon>Chitinophagaceae</taxon>
        <taxon>Flavipsychrobacter</taxon>
    </lineage>
</organism>
<dbReference type="Proteomes" id="UP000239872">
    <property type="component" value="Unassembled WGS sequence"/>
</dbReference>
<evidence type="ECO:0000256" key="6">
    <source>
        <dbReference type="ARBA" id="ARBA00022691"/>
    </source>
</evidence>
<protein>
    <recommendedName>
        <fullName evidence="7">Protein-L-isoaspartate O-methyltransferase</fullName>
        <ecNumber evidence="7">2.1.1.77</ecNumber>
    </recommendedName>
    <alternativeName>
        <fullName evidence="7">L-isoaspartyl protein carboxyl methyltransferase</fullName>
    </alternativeName>
    <alternativeName>
        <fullName evidence="7">Protein L-isoaspartyl methyltransferase</fullName>
    </alternativeName>
    <alternativeName>
        <fullName evidence="7">Protein-beta-aspartate methyltransferase</fullName>
        <shortName evidence="7">PIMT</shortName>
    </alternativeName>
</protein>
<evidence type="ECO:0000313" key="9">
    <source>
        <dbReference type="Proteomes" id="UP000239872"/>
    </source>
</evidence>
<dbReference type="OrthoDB" id="9810066at2"/>
<dbReference type="EC" id="2.1.1.77" evidence="7"/>
<dbReference type="InterPro" id="IPR029063">
    <property type="entry name" value="SAM-dependent_MTases_sf"/>
</dbReference>
<keyword evidence="3 7" id="KW-0963">Cytoplasm</keyword>
<dbReference type="SUPFAM" id="SSF53335">
    <property type="entry name" value="S-adenosyl-L-methionine-dependent methyltransferases"/>
    <property type="match status" value="1"/>
</dbReference>
<evidence type="ECO:0000256" key="7">
    <source>
        <dbReference type="HAMAP-Rule" id="MF_00090"/>
    </source>
</evidence>
<dbReference type="GO" id="GO:0032259">
    <property type="term" value="P:methylation"/>
    <property type="evidence" value="ECO:0007669"/>
    <property type="project" value="UniProtKB-KW"/>
</dbReference>
<dbReference type="PANTHER" id="PTHR11579:SF0">
    <property type="entry name" value="PROTEIN-L-ISOASPARTATE(D-ASPARTATE) O-METHYLTRANSFERASE"/>
    <property type="match status" value="1"/>
</dbReference>
<comment type="similarity">
    <text evidence="2 7">Belongs to the methyltransferase superfamily. L-isoaspartyl/D-aspartyl protein methyltransferase family.</text>
</comment>
<evidence type="ECO:0000256" key="2">
    <source>
        <dbReference type="ARBA" id="ARBA00005369"/>
    </source>
</evidence>
<evidence type="ECO:0000313" key="8">
    <source>
        <dbReference type="EMBL" id="PQJ10981.1"/>
    </source>
</evidence>
<evidence type="ECO:0000256" key="5">
    <source>
        <dbReference type="ARBA" id="ARBA00022679"/>
    </source>
</evidence>